<organism evidence="1 2">
    <name type="scientific">Pseudonocardia lutea</name>
    <dbReference type="NCBI Taxonomy" id="2172015"/>
    <lineage>
        <taxon>Bacteria</taxon>
        <taxon>Bacillati</taxon>
        <taxon>Actinomycetota</taxon>
        <taxon>Actinomycetes</taxon>
        <taxon>Pseudonocardiales</taxon>
        <taxon>Pseudonocardiaceae</taxon>
        <taxon>Pseudonocardia</taxon>
    </lineage>
</organism>
<protein>
    <submittedName>
        <fullName evidence="1">Type VII secretion-associated protein</fullName>
    </submittedName>
</protein>
<comment type="caution">
    <text evidence="1">The sequence shown here is derived from an EMBL/GenBank/DDBJ whole genome shotgun (WGS) entry which is preliminary data.</text>
</comment>
<keyword evidence="2" id="KW-1185">Reference proteome</keyword>
<dbReference type="SUPFAM" id="SSF53067">
    <property type="entry name" value="Actin-like ATPase domain"/>
    <property type="match status" value="1"/>
</dbReference>
<dbReference type="InterPro" id="IPR023840">
    <property type="entry name" value="T7SS_Rv3446c"/>
</dbReference>
<evidence type="ECO:0000313" key="2">
    <source>
        <dbReference type="Proteomes" id="UP001596119"/>
    </source>
</evidence>
<dbReference type="RefSeq" id="WP_379568653.1">
    <property type="nucleotide sequence ID" value="NZ_JBHSQK010000062.1"/>
</dbReference>
<proteinExistence type="predicted"/>
<gene>
    <name evidence="1" type="ORF">ACFQH9_22630</name>
</gene>
<sequence length="388" mass="39470">MRVDPGAGGTRVVGTEDGRPVLLGVLPAGVPPGAAAAAFVPGAQPAGPAPLPGLVVDAGASGTRVLRDGRPLRRLPVGGMLLDAAVRALLPAPPRRAADVTVLREALSLLPAATIGTRAGRVRIAAGQVREALAPLLADVVAAVVAAGPSGPVLLVGGVARTPLLAELLDGAGIGPVTVAPRPEVAAVLATPVPAARATVPGERAALLPAPPPRRRRLLRAGLTAVLTLVAAAGLLALGRLLPDPLPADRLVQYGYEVAVPEGWAHVGGAPEHRRTLLAPADEPDATGLVAVERTPLGYDAGTEAARVRAELRDRYDRAVAAGQRLAGLREEGDELRYRELDGAAAVEWHVRLQGTDQLSVGCRYPPGGSAAVDRACAVVVASLRIRA</sequence>
<dbReference type="InterPro" id="IPR043129">
    <property type="entry name" value="ATPase_NBD"/>
</dbReference>
<dbReference type="Proteomes" id="UP001596119">
    <property type="component" value="Unassembled WGS sequence"/>
</dbReference>
<evidence type="ECO:0000313" key="1">
    <source>
        <dbReference type="EMBL" id="MFC5951067.1"/>
    </source>
</evidence>
<reference evidence="2" key="1">
    <citation type="journal article" date="2019" name="Int. J. Syst. Evol. Microbiol.">
        <title>The Global Catalogue of Microorganisms (GCM) 10K type strain sequencing project: providing services to taxonomists for standard genome sequencing and annotation.</title>
        <authorList>
            <consortium name="The Broad Institute Genomics Platform"/>
            <consortium name="The Broad Institute Genome Sequencing Center for Infectious Disease"/>
            <person name="Wu L."/>
            <person name="Ma J."/>
        </authorList>
    </citation>
    <scope>NUCLEOTIDE SEQUENCE [LARGE SCALE GENOMIC DNA]</scope>
    <source>
        <strain evidence="2">CGMCC 4.7397</strain>
    </source>
</reference>
<dbReference type="EMBL" id="JBHSQK010000062">
    <property type="protein sequence ID" value="MFC5951067.1"/>
    <property type="molecule type" value="Genomic_DNA"/>
</dbReference>
<name>A0ABW1IBU9_9PSEU</name>
<dbReference type="NCBIfam" id="TIGR03931">
    <property type="entry name" value="T7SS_Rv3446c"/>
    <property type="match status" value="1"/>
</dbReference>
<accession>A0ABW1IBU9</accession>